<reference evidence="2 3" key="1">
    <citation type="journal article" date="2013" name="BMC Genomics">
        <title>Reconstruction of the lipid metabolism for the microalga Monoraphidium neglectum from its genome sequence reveals characteristics suitable for biofuel production.</title>
        <authorList>
            <person name="Bogen C."/>
            <person name="Al-Dilaimi A."/>
            <person name="Albersmeier A."/>
            <person name="Wichmann J."/>
            <person name="Grundmann M."/>
            <person name="Rupp O."/>
            <person name="Lauersen K.J."/>
            <person name="Blifernez-Klassen O."/>
            <person name="Kalinowski J."/>
            <person name="Goesmann A."/>
            <person name="Mussgnug J.H."/>
            <person name="Kruse O."/>
        </authorList>
    </citation>
    <scope>NUCLEOTIDE SEQUENCE [LARGE SCALE GENOMIC DNA]</scope>
    <source>
        <strain evidence="2 3">SAG 48.87</strain>
    </source>
</reference>
<organism evidence="2 3">
    <name type="scientific">Monoraphidium neglectum</name>
    <dbReference type="NCBI Taxonomy" id="145388"/>
    <lineage>
        <taxon>Eukaryota</taxon>
        <taxon>Viridiplantae</taxon>
        <taxon>Chlorophyta</taxon>
        <taxon>core chlorophytes</taxon>
        <taxon>Chlorophyceae</taxon>
        <taxon>CS clade</taxon>
        <taxon>Sphaeropleales</taxon>
        <taxon>Selenastraceae</taxon>
        <taxon>Monoraphidium</taxon>
    </lineage>
</organism>
<feature type="compositionally biased region" description="Polar residues" evidence="1">
    <location>
        <begin position="1"/>
        <end position="13"/>
    </location>
</feature>
<evidence type="ECO:0000313" key="3">
    <source>
        <dbReference type="Proteomes" id="UP000054498"/>
    </source>
</evidence>
<dbReference type="STRING" id="145388.A0A0D2JMQ2"/>
<sequence length="402" mass="40411">MQRSAARQGQQALESLWEGPQAGRDTGKPGSDYIPLWSACGGLNGPNQKDEASQVPCESRATCNRLDRWSWYCQPKPRRPGDPSPGPDKLPPPAPSRPSTPTPAPAPPLSPPPAPAPDAPAAQGAVTSNSSGPEYSFLPAAGAVGRPQEPQPQNDTEAQAPATEAPAAPAAPAEPAVDLKLGFPAMPLENFTAQYQSGALATVAAAAGVPASNISVTTVSAPVPVPTPAPTAAGRRRRRRALLAEQLVSSAAALGPAVSKLEAAPPATVEPAAEQPGTLVEYKISAEYPAAAEAGIRAAAARGGEGFYSALARNGVPLRPSIILNGEQLAAGSTGSLPPVDAAAPAAARAPPAAVRQAAEQEPSGGAAAQRKLSSGALAGIIAGSIGGARRRRPPPRSAPVA</sequence>
<dbReference type="AlphaFoldDB" id="A0A0D2JMQ2"/>
<evidence type="ECO:0000256" key="1">
    <source>
        <dbReference type="SAM" id="MobiDB-lite"/>
    </source>
</evidence>
<keyword evidence="3" id="KW-1185">Reference proteome</keyword>
<accession>A0A0D2JMQ2</accession>
<dbReference type="EMBL" id="KK101550">
    <property type="protein sequence ID" value="KIZ00463.1"/>
    <property type="molecule type" value="Genomic_DNA"/>
</dbReference>
<dbReference type="Proteomes" id="UP000054498">
    <property type="component" value="Unassembled WGS sequence"/>
</dbReference>
<gene>
    <name evidence="2" type="ORF">MNEG_7502</name>
</gene>
<proteinExistence type="predicted"/>
<feature type="compositionally biased region" description="Low complexity" evidence="1">
    <location>
        <begin position="338"/>
        <end position="363"/>
    </location>
</feature>
<feature type="compositionally biased region" description="Pro residues" evidence="1">
    <location>
        <begin position="82"/>
        <end position="118"/>
    </location>
</feature>
<evidence type="ECO:0000313" key="2">
    <source>
        <dbReference type="EMBL" id="KIZ00463.1"/>
    </source>
</evidence>
<feature type="region of interest" description="Disordered" evidence="1">
    <location>
        <begin position="335"/>
        <end position="372"/>
    </location>
</feature>
<feature type="region of interest" description="Disordered" evidence="1">
    <location>
        <begin position="1"/>
        <end position="173"/>
    </location>
</feature>
<protein>
    <recommendedName>
        <fullName evidence="4">CBM1 domain-containing protein</fullName>
    </recommendedName>
</protein>
<feature type="compositionally biased region" description="Low complexity" evidence="1">
    <location>
        <begin position="157"/>
        <end position="173"/>
    </location>
</feature>
<evidence type="ECO:0008006" key="4">
    <source>
        <dbReference type="Google" id="ProtNLM"/>
    </source>
</evidence>
<dbReference type="KEGG" id="mng:MNEG_7502"/>
<dbReference type="GeneID" id="25740378"/>
<dbReference type="RefSeq" id="XP_013899482.1">
    <property type="nucleotide sequence ID" value="XM_014044028.1"/>
</dbReference>
<name>A0A0D2JMQ2_9CHLO</name>